<reference evidence="1 2" key="1">
    <citation type="submission" date="2014-06" db="EMBL/GenBank/DDBJ databases">
        <title>Evolutionary Origins and Diversification of the Mycorrhizal Mutualists.</title>
        <authorList>
            <consortium name="DOE Joint Genome Institute"/>
            <consortium name="Mycorrhizal Genomics Consortium"/>
            <person name="Kohler A."/>
            <person name="Kuo A."/>
            <person name="Nagy L.G."/>
            <person name="Floudas D."/>
            <person name="Copeland A."/>
            <person name="Barry K.W."/>
            <person name="Cichocki N."/>
            <person name="Veneault-Fourrey C."/>
            <person name="LaButti K."/>
            <person name="Lindquist E.A."/>
            <person name="Lipzen A."/>
            <person name="Lundell T."/>
            <person name="Morin E."/>
            <person name="Murat C."/>
            <person name="Riley R."/>
            <person name="Ohm R."/>
            <person name="Sun H."/>
            <person name="Tunlid A."/>
            <person name="Henrissat B."/>
            <person name="Grigoriev I.V."/>
            <person name="Hibbett D.S."/>
            <person name="Martin F."/>
        </authorList>
    </citation>
    <scope>NUCLEOTIDE SEQUENCE [LARGE SCALE GENOMIC DNA]</scope>
    <source>
        <strain evidence="1 2">SS14</strain>
    </source>
</reference>
<dbReference type="EMBL" id="KN837268">
    <property type="protein sequence ID" value="KIJ30110.1"/>
    <property type="molecule type" value="Genomic_DNA"/>
</dbReference>
<protein>
    <submittedName>
        <fullName evidence="1">Uncharacterized protein</fullName>
    </submittedName>
</protein>
<evidence type="ECO:0000313" key="2">
    <source>
        <dbReference type="Proteomes" id="UP000054279"/>
    </source>
</evidence>
<gene>
    <name evidence="1" type="ORF">M422DRAFT_36691</name>
</gene>
<accession>A0A0C9UYB2</accession>
<feature type="non-terminal residue" evidence="1">
    <location>
        <position position="69"/>
    </location>
</feature>
<name>A0A0C9UYB2_SPHS4</name>
<keyword evidence="2" id="KW-1185">Reference proteome</keyword>
<dbReference type="HOGENOM" id="CLU_193210_0_0_1"/>
<dbReference type="Proteomes" id="UP000054279">
    <property type="component" value="Unassembled WGS sequence"/>
</dbReference>
<organism evidence="1 2">
    <name type="scientific">Sphaerobolus stellatus (strain SS14)</name>
    <dbReference type="NCBI Taxonomy" id="990650"/>
    <lineage>
        <taxon>Eukaryota</taxon>
        <taxon>Fungi</taxon>
        <taxon>Dikarya</taxon>
        <taxon>Basidiomycota</taxon>
        <taxon>Agaricomycotina</taxon>
        <taxon>Agaricomycetes</taxon>
        <taxon>Phallomycetidae</taxon>
        <taxon>Geastrales</taxon>
        <taxon>Sphaerobolaceae</taxon>
        <taxon>Sphaerobolus</taxon>
    </lineage>
</organism>
<dbReference type="AlphaFoldDB" id="A0A0C9UYB2"/>
<proteinExistence type="predicted"/>
<sequence length="69" mass="7705">PQIPAYHMPQQNLYNQTRQYYTSQIAPVPSSTNSQAPNGMANPWRIECTDVSIPLLLSIRPSKSSESSL</sequence>
<evidence type="ECO:0000313" key="1">
    <source>
        <dbReference type="EMBL" id="KIJ30110.1"/>
    </source>
</evidence>